<dbReference type="Proteomes" id="UP000612899">
    <property type="component" value="Unassembled WGS sequence"/>
</dbReference>
<organism evidence="3 4">
    <name type="scientific">Rhizocola hellebori</name>
    <dbReference type="NCBI Taxonomy" id="1392758"/>
    <lineage>
        <taxon>Bacteria</taxon>
        <taxon>Bacillati</taxon>
        <taxon>Actinomycetota</taxon>
        <taxon>Actinomycetes</taxon>
        <taxon>Micromonosporales</taxon>
        <taxon>Micromonosporaceae</taxon>
        <taxon>Rhizocola</taxon>
    </lineage>
</organism>
<keyword evidence="2" id="KW-0812">Transmembrane</keyword>
<keyword evidence="2" id="KW-1133">Transmembrane helix</keyword>
<sequence>MTDFWHTIEQSQFFSIVVIILFLLVPVVIVRALSWAYFRRRYRTGLPLVLHPFTATTDDALGRELLAELVAYIGDDPTGSLAPGAQSTATPPTTTEEQLGSPTGIMFTLTRLAIARRPGLHVILTRLGHTADAGLRIAVMIIKQPRGTVIASHTLTGTRDTIVAQVGAFCVYQAHTQLHFGRNTPRWERWHSAPAYQVYREGLALQEEGIERQANAYGWRVEAHQMRHEANRLRTAGIDRRVISRLEAQARDLDTAADAERPIWTEYLERAAGRFRRASVADPANLLPLLARAAICEILGDYETALGLYDIARTLWPEQVESTYRLLTHDTRGQGEQLGRDIERMLRRRRLFWLWARTFLPSRWAPGERRYWASWLRPSSTRTPRLTMRSKRRDTLNAVAVARLTIQAKRLSGDRSGANVALLVRRLFKRLERRVGRVRWRLLSRAGGSLDRLLTLRGPFWDSSRSALERQRVAFGRGWVAQYNAAIFFSTVLGLPAPLRPALRRPGAAAWTDDTWRSACAAASIRHLANVLRDPHNQLDLGWLRNDPDLDPLAEAVSDIGDEVPFAAWAIYAGLTGRFAEPLGVTSADEGPATPGRFRSRWRRWRDGSR</sequence>
<dbReference type="AlphaFoldDB" id="A0A8J3QK79"/>
<dbReference type="SUPFAM" id="SSF48452">
    <property type="entry name" value="TPR-like"/>
    <property type="match status" value="1"/>
</dbReference>
<dbReference type="EMBL" id="BONY01000125">
    <property type="protein sequence ID" value="GIH11269.1"/>
    <property type="molecule type" value="Genomic_DNA"/>
</dbReference>
<gene>
    <name evidence="3" type="ORF">Rhe02_93360</name>
</gene>
<feature type="transmembrane region" description="Helical" evidence="2">
    <location>
        <begin position="12"/>
        <end position="33"/>
    </location>
</feature>
<dbReference type="InterPro" id="IPR011990">
    <property type="entry name" value="TPR-like_helical_dom_sf"/>
</dbReference>
<keyword evidence="2" id="KW-0472">Membrane</keyword>
<name>A0A8J3QK79_9ACTN</name>
<reference evidence="3" key="1">
    <citation type="submission" date="2021-01" db="EMBL/GenBank/DDBJ databases">
        <title>Whole genome shotgun sequence of Rhizocola hellebori NBRC 109834.</title>
        <authorList>
            <person name="Komaki H."/>
            <person name="Tamura T."/>
        </authorList>
    </citation>
    <scope>NUCLEOTIDE SEQUENCE</scope>
    <source>
        <strain evidence="3">NBRC 109834</strain>
    </source>
</reference>
<proteinExistence type="predicted"/>
<evidence type="ECO:0000313" key="4">
    <source>
        <dbReference type="Proteomes" id="UP000612899"/>
    </source>
</evidence>
<evidence type="ECO:0000313" key="3">
    <source>
        <dbReference type="EMBL" id="GIH11269.1"/>
    </source>
</evidence>
<keyword evidence="4" id="KW-1185">Reference proteome</keyword>
<evidence type="ECO:0000256" key="1">
    <source>
        <dbReference type="SAM" id="MobiDB-lite"/>
    </source>
</evidence>
<evidence type="ECO:0000256" key="2">
    <source>
        <dbReference type="SAM" id="Phobius"/>
    </source>
</evidence>
<comment type="caution">
    <text evidence="3">The sequence shown here is derived from an EMBL/GenBank/DDBJ whole genome shotgun (WGS) entry which is preliminary data.</text>
</comment>
<evidence type="ECO:0008006" key="5">
    <source>
        <dbReference type="Google" id="ProtNLM"/>
    </source>
</evidence>
<protein>
    <recommendedName>
        <fullName evidence="5">Tetratricopeptide repeat protein</fullName>
    </recommendedName>
</protein>
<dbReference type="RefSeq" id="WP_203914984.1">
    <property type="nucleotide sequence ID" value="NZ_BONY01000125.1"/>
</dbReference>
<feature type="region of interest" description="Disordered" evidence="1">
    <location>
        <begin position="81"/>
        <end position="100"/>
    </location>
</feature>
<feature type="compositionally biased region" description="Polar residues" evidence="1">
    <location>
        <begin position="85"/>
        <end position="100"/>
    </location>
</feature>
<accession>A0A8J3QK79</accession>